<feature type="chain" id="PRO_5035225953" evidence="2">
    <location>
        <begin position="20"/>
        <end position="421"/>
    </location>
</feature>
<gene>
    <name evidence="3" type="primary">czcC</name>
    <name evidence="3" type="ORF">GCM10011430_00550</name>
</gene>
<evidence type="ECO:0000256" key="1">
    <source>
        <dbReference type="ARBA" id="ARBA00007613"/>
    </source>
</evidence>
<dbReference type="InterPro" id="IPR003423">
    <property type="entry name" value="OMP_efflux"/>
</dbReference>
<dbReference type="PANTHER" id="PTHR30203:SF24">
    <property type="entry name" value="BLR4935 PROTEIN"/>
    <property type="match status" value="1"/>
</dbReference>
<evidence type="ECO:0000313" key="3">
    <source>
        <dbReference type="EMBL" id="GGI52881.1"/>
    </source>
</evidence>
<comment type="caution">
    <text evidence="3">The sequence shown here is derived from an EMBL/GenBank/DDBJ whole genome shotgun (WGS) entry which is preliminary data.</text>
</comment>
<comment type="similarity">
    <text evidence="1">Belongs to the outer membrane factor (OMF) (TC 1.B.17) family.</text>
</comment>
<dbReference type="PANTHER" id="PTHR30203">
    <property type="entry name" value="OUTER MEMBRANE CATION EFFLUX PROTEIN"/>
    <property type="match status" value="1"/>
</dbReference>
<dbReference type="RefSeq" id="WP_188418951.1">
    <property type="nucleotide sequence ID" value="NZ_BMDP01000001.1"/>
</dbReference>
<dbReference type="Proteomes" id="UP000627205">
    <property type="component" value="Unassembled WGS sequence"/>
</dbReference>
<dbReference type="Gene3D" id="1.20.1600.10">
    <property type="entry name" value="Outer membrane efflux proteins (OEP)"/>
    <property type="match status" value="1"/>
</dbReference>
<dbReference type="AlphaFoldDB" id="A0A8J3AWK4"/>
<feature type="signal peptide" evidence="2">
    <location>
        <begin position="1"/>
        <end position="19"/>
    </location>
</feature>
<organism evidence="3 4">
    <name type="scientific">Oxalicibacterium solurbis</name>
    <dbReference type="NCBI Taxonomy" id="69280"/>
    <lineage>
        <taxon>Bacteria</taxon>
        <taxon>Pseudomonadati</taxon>
        <taxon>Pseudomonadota</taxon>
        <taxon>Betaproteobacteria</taxon>
        <taxon>Burkholderiales</taxon>
        <taxon>Oxalobacteraceae</taxon>
        <taxon>Oxalicibacterium</taxon>
    </lineage>
</organism>
<dbReference type="GO" id="GO:0015562">
    <property type="term" value="F:efflux transmembrane transporter activity"/>
    <property type="evidence" value="ECO:0007669"/>
    <property type="project" value="InterPro"/>
</dbReference>
<accession>A0A8J3AWK4</accession>
<dbReference type="InterPro" id="IPR010131">
    <property type="entry name" value="MdtP/NodT-like"/>
</dbReference>
<keyword evidence="4" id="KW-1185">Reference proteome</keyword>
<protein>
    <submittedName>
        <fullName evidence="3">Cobalt-zinc-cadmium resistance protein</fullName>
    </submittedName>
</protein>
<reference evidence="3" key="1">
    <citation type="journal article" date="2014" name="Int. J. Syst. Evol. Microbiol.">
        <title>Complete genome sequence of Corynebacterium casei LMG S-19264T (=DSM 44701T), isolated from a smear-ripened cheese.</title>
        <authorList>
            <consortium name="US DOE Joint Genome Institute (JGI-PGF)"/>
            <person name="Walter F."/>
            <person name="Albersmeier A."/>
            <person name="Kalinowski J."/>
            <person name="Ruckert C."/>
        </authorList>
    </citation>
    <scope>NUCLEOTIDE SEQUENCE</scope>
    <source>
        <strain evidence="3">CCM 7664</strain>
    </source>
</reference>
<sequence length="421" mass="45734">MTRLVLLLAVVWLPLNVAAQSLDRQIEPSGVVTLPQAQALALQRNAVFSAARNERGAAEGAYMQADVLPNPDVSLLMEDTRRDTRTTTLLFNQPIELGGKRAARVAAADRARAVADAGVEASEAATRASVTAAFYALLAAQEQQKLAAESAMLAKRAADTVARRVQAGRVSPVEETRARVAEANVRLERERADSALAIARRQLAATWGSAAPRFTQAEGELMRLPPLPSQEALAQQLQQSPALQQARQEVARRDALARVETSRRTPDVTLSVGVKRDEEMGRNQAVIGVSIPLPFFDRNQGNVLQALRRADQARDELAAAAIRLDSELMQAWQRLANARSEAQSLRDDILPGAQRAYDAAAKGFAFGKFAFLDVLDAQRTLLEARARYLRTLFDAHLASADITRLTGGQFVAETMMPLSAQ</sequence>
<evidence type="ECO:0000256" key="2">
    <source>
        <dbReference type="SAM" id="SignalP"/>
    </source>
</evidence>
<evidence type="ECO:0000313" key="4">
    <source>
        <dbReference type="Proteomes" id="UP000627205"/>
    </source>
</evidence>
<reference evidence="3" key="2">
    <citation type="submission" date="2020-09" db="EMBL/GenBank/DDBJ databases">
        <authorList>
            <person name="Sun Q."/>
            <person name="Sedlacek I."/>
        </authorList>
    </citation>
    <scope>NUCLEOTIDE SEQUENCE</scope>
    <source>
        <strain evidence="3">CCM 7664</strain>
    </source>
</reference>
<dbReference type="Pfam" id="PF02321">
    <property type="entry name" value="OEP"/>
    <property type="match status" value="2"/>
</dbReference>
<dbReference type="SUPFAM" id="SSF56954">
    <property type="entry name" value="Outer membrane efflux proteins (OEP)"/>
    <property type="match status" value="1"/>
</dbReference>
<proteinExistence type="inferred from homology"/>
<keyword evidence="2" id="KW-0732">Signal</keyword>
<dbReference type="EMBL" id="BMDP01000001">
    <property type="protein sequence ID" value="GGI52881.1"/>
    <property type="molecule type" value="Genomic_DNA"/>
</dbReference>
<name>A0A8J3AWK4_9BURK</name>